<reference evidence="1 3" key="1">
    <citation type="journal article" date="2014" name="Am. J. Bot.">
        <title>Genome assembly and annotation for red clover (Trifolium pratense; Fabaceae).</title>
        <authorList>
            <person name="Istvanek J."/>
            <person name="Jaros M."/>
            <person name="Krenek A."/>
            <person name="Repkova J."/>
        </authorList>
    </citation>
    <scope>NUCLEOTIDE SEQUENCE [LARGE SCALE GENOMIC DNA]</scope>
    <source>
        <strain evidence="3">cv. Tatra</strain>
        <tissue evidence="1">Young leaves</tissue>
    </source>
</reference>
<proteinExistence type="predicted"/>
<evidence type="ECO:0000313" key="3">
    <source>
        <dbReference type="Proteomes" id="UP000236291"/>
    </source>
</evidence>
<evidence type="ECO:0000313" key="1">
    <source>
        <dbReference type="EMBL" id="PNX63702.1"/>
    </source>
</evidence>
<accession>A0A2K3KBQ4</accession>
<evidence type="ECO:0000313" key="2">
    <source>
        <dbReference type="EMBL" id="PNX68445.1"/>
    </source>
</evidence>
<dbReference type="EMBL" id="ASHM01105251">
    <property type="protein sequence ID" value="PNX68445.1"/>
    <property type="molecule type" value="Genomic_DNA"/>
</dbReference>
<comment type="caution">
    <text evidence="1">The sequence shown here is derived from an EMBL/GenBank/DDBJ whole genome shotgun (WGS) entry which is preliminary data.</text>
</comment>
<dbReference type="AlphaFoldDB" id="A0A2K3KBQ4"/>
<name>A0A2K3KBQ4_TRIPR</name>
<protein>
    <submittedName>
        <fullName evidence="1">Uncharacterized protein</fullName>
    </submittedName>
</protein>
<dbReference type="Proteomes" id="UP000236291">
    <property type="component" value="Unassembled WGS sequence"/>
</dbReference>
<reference evidence="1 3" key="2">
    <citation type="journal article" date="2017" name="Front. Plant Sci.">
        <title>Gene Classification and Mining of Molecular Markers Useful in Red Clover (Trifolium pratense) Breeding.</title>
        <authorList>
            <person name="Istvanek J."/>
            <person name="Dluhosova J."/>
            <person name="Dluhos P."/>
            <person name="Patkova L."/>
            <person name="Nedelnik J."/>
            <person name="Repkova J."/>
        </authorList>
    </citation>
    <scope>NUCLEOTIDE SEQUENCE [LARGE SCALE GENOMIC DNA]</scope>
    <source>
        <strain evidence="3">cv. Tatra</strain>
        <tissue evidence="1">Young leaves</tissue>
    </source>
</reference>
<organism evidence="1 3">
    <name type="scientific">Trifolium pratense</name>
    <name type="common">Red clover</name>
    <dbReference type="NCBI Taxonomy" id="57577"/>
    <lineage>
        <taxon>Eukaryota</taxon>
        <taxon>Viridiplantae</taxon>
        <taxon>Streptophyta</taxon>
        <taxon>Embryophyta</taxon>
        <taxon>Tracheophyta</taxon>
        <taxon>Spermatophyta</taxon>
        <taxon>Magnoliopsida</taxon>
        <taxon>eudicotyledons</taxon>
        <taxon>Gunneridae</taxon>
        <taxon>Pentapetalae</taxon>
        <taxon>rosids</taxon>
        <taxon>fabids</taxon>
        <taxon>Fabales</taxon>
        <taxon>Fabaceae</taxon>
        <taxon>Papilionoideae</taxon>
        <taxon>50 kb inversion clade</taxon>
        <taxon>NPAAA clade</taxon>
        <taxon>Hologalegina</taxon>
        <taxon>IRL clade</taxon>
        <taxon>Trifolieae</taxon>
        <taxon>Trifolium</taxon>
    </lineage>
</organism>
<gene>
    <name evidence="1" type="ORF">L195_g053637</name>
    <name evidence="2" type="ORF">L195_g056172</name>
</gene>
<dbReference type="EMBL" id="ASHM01091177">
    <property type="protein sequence ID" value="PNX63702.1"/>
    <property type="molecule type" value="Genomic_DNA"/>
</dbReference>
<sequence length="82" mass="9791">MEYVNTDDVGVMNHHRQRLQKYLMEVVNQMGNVNLDVRLDNMEYANTDDVGVLVHHLQRLQKNLMDKYFVNQMNNVNLDLWV</sequence>